<feature type="non-terminal residue" evidence="2">
    <location>
        <position position="1"/>
    </location>
</feature>
<dbReference type="EMBL" id="WVUH01000024">
    <property type="protein sequence ID" value="MBO4205419.1"/>
    <property type="molecule type" value="Genomic_DNA"/>
</dbReference>
<evidence type="ECO:0000256" key="1">
    <source>
        <dbReference type="SAM" id="Phobius"/>
    </source>
</evidence>
<reference evidence="2 3" key="1">
    <citation type="submission" date="2019-12" db="EMBL/GenBank/DDBJ databases">
        <title>Whole genome sequencing of endophytic Actinobacterium Micromonospora sp. MPMI6T.</title>
        <authorList>
            <person name="Evv R."/>
            <person name="Podile A.R."/>
        </authorList>
    </citation>
    <scope>NUCLEOTIDE SEQUENCE [LARGE SCALE GENOMIC DNA]</scope>
    <source>
        <strain evidence="2 3">MPMI6</strain>
    </source>
</reference>
<dbReference type="RefSeq" id="WP_208811598.1">
    <property type="nucleotide sequence ID" value="NZ_WVUH01000024.1"/>
</dbReference>
<keyword evidence="1" id="KW-0472">Membrane</keyword>
<keyword evidence="1" id="KW-0812">Transmembrane</keyword>
<protein>
    <recommendedName>
        <fullName evidence="4">TM2 domain-containing protein</fullName>
    </recommendedName>
</protein>
<sequence length="114" mass="12107">LRYGHHPAAPVPYAAPMVVAVPQKSAGAAVALELVLGLFGVFGVGNLYAGRTTAGVILMFSFWGMFWINFFLLFLAVGIVTMPLTWIAYLVAGSLLAAQGIERHNAQVALAPSY</sequence>
<organism evidence="2 3">
    <name type="scientific">Micromonospora echinofusca</name>
    <dbReference type="NCBI Taxonomy" id="47858"/>
    <lineage>
        <taxon>Bacteria</taxon>
        <taxon>Bacillati</taxon>
        <taxon>Actinomycetota</taxon>
        <taxon>Actinomycetes</taxon>
        <taxon>Micromonosporales</taxon>
        <taxon>Micromonosporaceae</taxon>
        <taxon>Micromonospora</taxon>
    </lineage>
</organism>
<name>A0ABS3VLK4_MICEH</name>
<evidence type="ECO:0000313" key="2">
    <source>
        <dbReference type="EMBL" id="MBO4205419.1"/>
    </source>
</evidence>
<accession>A0ABS3VLK4</accession>
<gene>
    <name evidence="2" type="ORF">GSF22_05260</name>
</gene>
<keyword evidence="3" id="KW-1185">Reference proteome</keyword>
<evidence type="ECO:0000313" key="3">
    <source>
        <dbReference type="Proteomes" id="UP000823521"/>
    </source>
</evidence>
<evidence type="ECO:0008006" key="4">
    <source>
        <dbReference type="Google" id="ProtNLM"/>
    </source>
</evidence>
<comment type="caution">
    <text evidence="2">The sequence shown here is derived from an EMBL/GenBank/DDBJ whole genome shotgun (WGS) entry which is preliminary data.</text>
</comment>
<keyword evidence="1" id="KW-1133">Transmembrane helix</keyword>
<dbReference type="Proteomes" id="UP000823521">
    <property type="component" value="Unassembled WGS sequence"/>
</dbReference>
<feature type="transmembrane region" description="Helical" evidence="1">
    <location>
        <begin position="26"/>
        <end position="49"/>
    </location>
</feature>
<proteinExistence type="predicted"/>